<proteinExistence type="predicted"/>
<protein>
    <submittedName>
        <fullName evidence="2">Uncharacterized protein</fullName>
    </submittedName>
</protein>
<reference evidence="2" key="1">
    <citation type="submission" date="2022-11" db="UniProtKB">
        <authorList>
            <consortium name="WormBaseParasite"/>
        </authorList>
    </citation>
    <scope>IDENTIFICATION</scope>
</reference>
<evidence type="ECO:0000313" key="1">
    <source>
        <dbReference type="Proteomes" id="UP000887579"/>
    </source>
</evidence>
<organism evidence="1 2">
    <name type="scientific">Panagrolaimus sp. ES5</name>
    <dbReference type="NCBI Taxonomy" id="591445"/>
    <lineage>
        <taxon>Eukaryota</taxon>
        <taxon>Metazoa</taxon>
        <taxon>Ecdysozoa</taxon>
        <taxon>Nematoda</taxon>
        <taxon>Chromadorea</taxon>
        <taxon>Rhabditida</taxon>
        <taxon>Tylenchina</taxon>
        <taxon>Panagrolaimomorpha</taxon>
        <taxon>Panagrolaimoidea</taxon>
        <taxon>Panagrolaimidae</taxon>
        <taxon>Panagrolaimus</taxon>
    </lineage>
</organism>
<dbReference type="WBParaSite" id="ES5_v2.g28385.t1">
    <property type="protein sequence ID" value="ES5_v2.g28385.t1"/>
    <property type="gene ID" value="ES5_v2.g28385"/>
</dbReference>
<dbReference type="Proteomes" id="UP000887579">
    <property type="component" value="Unplaced"/>
</dbReference>
<accession>A0AC34GF74</accession>
<sequence>MAKDLNNVDLAGNKYFYLWVAFKELEPPTVLVHEDLWNSYVFFQNDSNREPSTDVLAFNHLMTHNCEKHIFYLLLLKF</sequence>
<name>A0AC34GF74_9BILA</name>
<evidence type="ECO:0000313" key="2">
    <source>
        <dbReference type="WBParaSite" id="ES5_v2.g28385.t1"/>
    </source>
</evidence>